<keyword evidence="2" id="KW-1185">Reference proteome</keyword>
<evidence type="ECO:0000313" key="1">
    <source>
        <dbReference type="EMBL" id="TRY14851.1"/>
    </source>
</evidence>
<protein>
    <submittedName>
        <fullName evidence="1">Uncharacterized protein</fullName>
    </submittedName>
</protein>
<name>A0A553JR48_SHEHA</name>
<dbReference type="AlphaFoldDB" id="A0A553JR48"/>
<comment type="caution">
    <text evidence="1">The sequence shown here is derived from an EMBL/GenBank/DDBJ whole genome shotgun (WGS) entry which is preliminary data.</text>
</comment>
<gene>
    <name evidence="1" type="ORF">FN961_07615</name>
</gene>
<dbReference type="EMBL" id="VKGK01000007">
    <property type="protein sequence ID" value="TRY14851.1"/>
    <property type="molecule type" value="Genomic_DNA"/>
</dbReference>
<reference evidence="2" key="1">
    <citation type="submission" date="2019-07" db="EMBL/GenBank/DDBJ databases">
        <title>Shewanella sp. YLB-08 draft genomic sequence.</title>
        <authorList>
            <person name="Yu L."/>
        </authorList>
    </citation>
    <scope>NUCLEOTIDE SEQUENCE [LARGE SCALE GENOMIC DNA]</scope>
    <source>
        <strain evidence="2">JCM 20706</strain>
    </source>
</reference>
<proteinExistence type="predicted"/>
<organism evidence="1 2">
    <name type="scientific">Shewanella hanedai</name>
    <name type="common">Alteromonas hanedai</name>
    <dbReference type="NCBI Taxonomy" id="25"/>
    <lineage>
        <taxon>Bacteria</taxon>
        <taxon>Pseudomonadati</taxon>
        <taxon>Pseudomonadota</taxon>
        <taxon>Gammaproteobacteria</taxon>
        <taxon>Alteromonadales</taxon>
        <taxon>Shewanellaceae</taxon>
        <taxon>Shewanella</taxon>
    </lineage>
</organism>
<evidence type="ECO:0000313" key="2">
    <source>
        <dbReference type="Proteomes" id="UP000318126"/>
    </source>
</evidence>
<dbReference type="RefSeq" id="WP_143563958.1">
    <property type="nucleotide sequence ID" value="NZ_BMPL01000020.1"/>
</dbReference>
<dbReference type="Proteomes" id="UP000318126">
    <property type="component" value="Unassembled WGS sequence"/>
</dbReference>
<sequence>MLLIKLNDKINKDAWLLDDKQWVAERKKRWRRLSAFLRKGVIRPKDVKYYQTFFLTGLLHKPDDEFEYPHELCALILMILHPDQSEENLRGIYKYNVTLFNKGECDDDSVDFFYRSIFGSARDLTNLEGGYRDIFHGQEELYVKILYGDNEDEYKLRRKSRGDQNFSSLCSSMMEFILEESAYENEFRQYLIDFSFLAVEKTDFKERGRMQDDMPRFLQTIAHYELLDPFKNVNELRYDRAWKVVNHLRDRFNEPNLYPPLKELWEFAKTKEGRLTEYKFSHEYPILEKLHEGMEKLSPVKKRRKLPSK</sequence>
<accession>A0A553JR48</accession>
<dbReference type="OrthoDB" id="6384639at2"/>